<comment type="caution">
    <text evidence="7">The sequence shown here is derived from an EMBL/GenBank/DDBJ whole genome shotgun (WGS) entry which is preliminary data.</text>
</comment>
<name>A0ABQ9YLJ3_9EUKA</name>
<feature type="region of interest" description="Disordered" evidence="6">
    <location>
        <begin position="1"/>
        <end position="21"/>
    </location>
</feature>
<reference evidence="7 8" key="1">
    <citation type="journal article" date="2022" name="bioRxiv">
        <title>Genomics of Preaxostyla Flagellates Illuminates Evolutionary Transitions and the Path Towards Mitochondrial Loss.</title>
        <authorList>
            <person name="Novak L.V.F."/>
            <person name="Treitli S.C."/>
            <person name="Pyrih J."/>
            <person name="Halakuc P."/>
            <person name="Pipaliya S.V."/>
            <person name="Vacek V."/>
            <person name="Brzon O."/>
            <person name="Soukal P."/>
            <person name="Eme L."/>
            <person name="Dacks J.B."/>
            <person name="Karnkowska A."/>
            <person name="Elias M."/>
            <person name="Hampl V."/>
        </authorList>
    </citation>
    <scope>NUCLEOTIDE SEQUENCE [LARGE SCALE GENOMIC DNA]</scope>
    <source>
        <strain evidence="7">NAU3</strain>
        <tissue evidence="7">Gut</tissue>
    </source>
</reference>
<dbReference type="SUPFAM" id="SSF50916">
    <property type="entry name" value="Rap30/74 interaction domains"/>
    <property type="match status" value="1"/>
</dbReference>
<evidence type="ECO:0000256" key="5">
    <source>
        <dbReference type="ARBA" id="ARBA00023242"/>
    </source>
</evidence>
<dbReference type="EMBL" id="JARBJD010000002">
    <property type="protein sequence ID" value="KAK2964636.1"/>
    <property type="molecule type" value="Genomic_DNA"/>
</dbReference>
<organism evidence="7 8">
    <name type="scientific">Blattamonas nauphoetae</name>
    <dbReference type="NCBI Taxonomy" id="2049346"/>
    <lineage>
        <taxon>Eukaryota</taxon>
        <taxon>Metamonada</taxon>
        <taxon>Preaxostyla</taxon>
        <taxon>Oxymonadida</taxon>
        <taxon>Blattamonas</taxon>
    </lineage>
</organism>
<keyword evidence="3" id="KW-0238">DNA-binding</keyword>
<proteinExistence type="predicted"/>
<protein>
    <submittedName>
        <fullName evidence="7">Uncharacterized protein</fullName>
    </submittedName>
</protein>
<dbReference type="Proteomes" id="UP001281761">
    <property type="component" value="Unassembled WGS sequence"/>
</dbReference>
<comment type="subcellular location">
    <subcellularLocation>
        <location evidence="1">Nucleus</location>
    </subcellularLocation>
</comment>
<dbReference type="InterPro" id="IPR011039">
    <property type="entry name" value="TFIIF_interaction"/>
</dbReference>
<keyword evidence="5" id="KW-0539">Nucleus</keyword>
<evidence type="ECO:0000256" key="6">
    <source>
        <dbReference type="SAM" id="MobiDB-lite"/>
    </source>
</evidence>
<sequence length="243" mass="27515">MNDDSIPPIRPVKREESTEPVICKDRDQRLLLVKMPKIVMDVLSKQANKGRVGSVTLSRTTRPDGQKTSEISICFNQDVTHGEIPNTYVIEKNTRLNNPTNPPSFGISFKKGQIKAACDLMSKSRKTTKDRQKGEELAEEALSTKCRPTVEGIVKERWNMRASTSQDTMALFQSMYGSKKAEMKETKDVETSHKPILLERSIIPRDAVHTSKSQVVKNRLVNAIHQQDMEETTARAFQRTTKK</sequence>
<evidence type="ECO:0000256" key="1">
    <source>
        <dbReference type="ARBA" id="ARBA00004123"/>
    </source>
</evidence>
<evidence type="ECO:0000256" key="2">
    <source>
        <dbReference type="ARBA" id="ARBA00023015"/>
    </source>
</evidence>
<evidence type="ECO:0000313" key="7">
    <source>
        <dbReference type="EMBL" id="KAK2964636.1"/>
    </source>
</evidence>
<keyword evidence="2" id="KW-0805">Transcription regulation</keyword>
<evidence type="ECO:0000256" key="4">
    <source>
        <dbReference type="ARBA" id="ARBA00023163"/>
    </source>
</evidence>
<accession>A0ABQ9YLJ3</accession>
<evidence type="ECO:0000256" key="3">
    <source>
        <dbReference type="ARBA" id="ARBA00023125"/>
    </source>
</evidence>
<gene>
    <name evidence="7" type="ORF">BLNAU_553</name>
</gene>
<keyword evidence="4" id="KW-0804">Transcription</keyword>
<evidence type="ECO:0000313" key="8">
    <source>
        <dbReference type="Proteomes" id="UP001281761"/>
    </source>
</evidence>
<keyword evidence="8" id="KW-1185">Reference proteome</keyword>
<feature type="compositionally biased region" description="Basic and acidic residues" evidence="6">
    <location>
        <begin position="12"/>
        <end position="21"/>
    </location>
</feature>